<proteinExistence type="predicted"/>
<evidence type="ECO:0000313" key="2">
    <source>
        <dbReference type="Proteomes" id="UP000712281"/>
    </source>
</evidence>
<sequence length="69" mass="7298">MDSKEVYSQITMRHKETAAPIRCKLSSGFLGSLTGCWADIGLALGSISNGMRIPLQDAVGILSLLGFVA</sequence>
<organism evidence="1 2">
    <name type="scientific">Brassica cretica</name>
    <name type="common">Mustard</name>
    <dbReference type="NCBI Taxonomy" id="69181"/>
    <lineage>
        <taxon>Eukaryota</taxon>
        <taxon>Viridiplantae</taxon>
        <taxon>Streptophyta</taxon>
        <taxon>Embryophyta</taxon>
        <taxon>Tracheophyta</taxon>
        <taxon>Spermatophyta</taxon>
        <taxon>Magnoliopsida</taxon>
        <taxon>eudicotyledons</taxon>
        <taxon>Gunneridae</taxon>
        <taxon>Pentapetalae</taxon>
        <taxon>rosids</taxon>
        <taxon>malvids</taxon>
        <taxon>Brassicales</taxon>
        <taxon>Brassicaceae</taxon>
        <taxon>Brassiceae</taxon>
        <taxon>Brassica</taxon>
    </lineage>
</organism>
<accession>A0A8S9LIW6</accession>
<dbReference type="AlphaFoldDB" id="A0A8S9LIW6"/>
<protein>
    <submittedName>
        <fullName evidence="1">Uncharacterized protein</fullName>
    </submittedName>
</protein>
<name>A0A8S9LIW6_BRACR</name>
<gene>
    <name evidence="1" type="ORF">F2Q68_00045554</name>
</gene>
<dbReference type="Proteomes" id="UP000712281">
    <property type="component" value="Unassembled WGS sequence"/>
</dbReference>
<evidence type="ECO:0000313" key="1">
    <source>
        <dbReference type="EMBL" id="KAF2605941.1"/>
    </source>
</evidence>
<dbReference type="EMBL" id="QGKW02000276">
    <property type="protein sequence ID" value="KAF2605941.1"/>
    <property type="molecule type" value="Genomic_DNA"/>
</dbReference>
<comment type="caution">
    <text evidence="1">The sequence shown here is derived from an EMBL/GenBank/DDBJ whole genome shotgun (WGS) entry which is preliminary data.</text>
</comment>
<reference evidence="1" key="1">
    <citation type="submission" date="2019-12" db="EMBL/GenBank/DDBJ databases">
        <title>Genome sequencing and annotation of Brassica cretica.</title>
        <authorList>
            <person name="Studholme D.J."/>
            <person name="Sarris P.F."/>
        </authorList>
    </citation>
    <scope>NUCLEOTIDE SEQUENCE</scope>
    <source>
        <strain evidence="1">PFS-001/15</strain>
        <tissue evidence="1">Leaf</tissue>
    </source>
</reference>